<accession>A0ABT9FKW1</accession>
<dbReference type="SUPFAM" id="SSF46689">
    <property type="entry name" value="Homeodomain-like"/>
    <property type="match status" value="1"/>
</dbReference>
<keyword evidence="1" id="KW-0805">Transcription regulation</keyword>
<dbReference type="Proteomes" id="UP001241848">
    <property type="component" value="Unassembled WGS sequence"/>
</dbReference>
<evidence type="ECO:0000259" key="4">
    <source>
        <dbReference type="PROSITE" id="PS01124"/>
    </source>
</evidence>
<sequence length="292" mass="34534">MIKTDLLSFLVPPLPFFIEGNFTTYQKGDWHPNRYNLGYFDVIIIKKGLLHIGEENQAWQVPENFALILEPDKHHFPIEACTEPTSFYWFHFQTNSTWCAQSSPNLITPSAPIPELHFHSEHTTIHLPKIQKVVNAQELFSKLDYLLSSTLKPRKLALWEAQQTFANVFRSLEYDQSNKNSSAKLAEQIEIYLKQNYRNTITNKDLEDHFHVHQNYLARCMKATFQCTPLEYLMDYRLEQGRNLLLQTDWPVQQITEETGFSQASYFSRCFKEKYGMSPKNYRQQYWMPKFL</sequence>
<dbReference type="PROSITE" id="PS01124">
    <property type="entry name" value="HTH_ARAC_FAMILY_2"/>
    <property type="match status" value="1"/>
</dbReference>
<dbReference type="InterPro" id="IPR018060">
    <property type="entry name" value="HTH_AraC"/>
</dbReference>
<dbReference type="Pfam" id="PF12833">
    <property type="entry name" value="HTH_18"/>
    <property type="match status" value="1"/>
</dbReference>
<evidence type="ECO:0000256" key="1">
    <source>
        <dbReference type="ARBA" id="ARBA00023015"/>
    </source>
</evidence>
<dbReference type="Gene3D" id="1.10.10.60">
    <property type="entry name" value="Homeodomain-like"/>
    <property type="match status" value="2"/>
</dbReference>
<dbReference type="PRINTS" id="PR00032">
    <property type="entry name" value="HTHARAC"/>
</dbReference>
<dbReference type="EMBL" id="JAPCKK010000001">
    <property type="protein sequence ID" value="MDP4095373.1"/>
    <property type="molecule type" value="Genomic_DNA"/>
</dbReference>
<keyword evidence="3" id="KW-0804">Transcription</keyword>
<reference evidence="5 6" key="1">
    <citation type="submission" date="2022-10" db="EMBL/GenBank/DDBJ databases">
        <title>Paenibacillus description and whole genome data of maize root bacterial community.</title>
        <authorList>
            <person name="Marton D."/>
            <person name="Farkas M."/>
            <person name="Cserhati M."/>
        </authorList>
    </citation>
    <scope>NUCLEOTIDE SEQUENCE [LARGE SCALE GENOMIC DNA]</scope>
    <source>
        <strain evidence="5 6">P96</strain>
    </source>
</reference>
<keyword evidence="6" id="KW-1185">Reference proteome</keyword>
<proteinExistence type="predicted"/>
<protein>
    <submittedName>
        <fullName evidence="5">Helix-turn-helix transcriptional regulator</fullName>
    </submittedName>
</protein>
<feature type="domain" description="HTH araC/xylS-type" evidence="4">
    <location>
        <begin position="187"/>
        <end position="285"/>
    </location>
</feature>
<name>A0ABT9FKW1_9BACL</name>
<dbReference type="SUPFAM" id="SSF51215">
    <property type="entry name" value="Regulatory protein AraC"/>
    <property type="match status" value="1"/>
</dbReference>
<evidence type="ECO:0000313" key="5">
    <source>
        <dbReference type="EMBL" id="MDP4095373.1"/>
    </source>
</evidence>
<organism evidence="5 6">
    <name type="scientific">Paenibacillus zeirhizosphaerae</name>
    <dbReference type="NCBI Taxonomy" id="2987519"/>
    <lineage>
        <taxon>Bacteria</taxon>
        <taxon>Bacillati</taxon>
        <taxon>Bacillota</taxon>
        <taxon>Bacilli</taxon>
        <taxon>Bacillales</taxon>
        <taxon>Paenibacillaceae</taxon>
        <taxon>Paenibacillus</taxon>
    </lineage>
</organism>
<dbReference type="InterPro" id="IPR009057">
    <property type="entry name" value="Homeodomain-like_sf"/>
</dbReference>
<dbReference type="InterPro" id="IPR020449">
    <property type="entry name" value="Tscrpt_reg_AraC-type_HTH"/>
</dbReference>
<dbReference type="PROSITE" id="PS00041">
    <property type="entry name" value="HTH_ARAC_FAMILY_1"/>
    <property type="match status" value="1"/>
</dbReference>
<evidence type="ECO:0000313" key="6">
    <source>
        <dbReference type="Proteomes" id="UP001241848"/>
    </source>
</evidence>
<dbReference type="InterPro" id="IPR018062">
    <property type="entry name" value="HTH_AraC-typ_CS"/>
</dbReference>
<evidence type="ECO:0000256" key="2">
    <source>
        <dbReference type="ARBA" id="ARBA00023125"/>
    </source>
</evidence>
<dbReference type="RefSeq" id="WP_305753004.1">
    <property type="nucleotide sequence ID" value="NZ_JAPCKK010000001.1"/>
</dbReference>
<gene>
    <name evidence="5" type="ORF">OIN60_01020</name>
</gene>
<dbReference type="SMART" id="SM00342">
    <property type="entry name" value="HTH_ARAC"/>
    <property type="match status" value="1"/>
</dbReference>
<keyword evidence="2" id="KW-0238">DNA-binding</keyword>
<dbReference type="PANTHER" id="PTHR43280">
    <property type="entry name" value="ARAC-FAMILY TRANSCRIPTIONAL REGULATOR"/>
    <property type="match status" value="1"/>
</dbReference>
<dbReference type="PANTHER" id="PTHR43280:SF2">
    <property type="entry name" value="HTH-TYPE TRANSCRIPTIONAL REGULATOR EXSA"/>
    <property type="match status" value="1"/>
</dbReference>
<dbReference type="InterPro" id="IPR037923">
    <property type="entry name" value="HTH-like"/>
</dbReference>
<comment type="caution">
    <text evidence="5">The sequence shown here is derived from an EMBL/GenBank/DDBJ whole genome shotgun (WGS) entry which is preliminary data.</text>
</comment>
<evidence type="ECO:0000256" key="3">
    <source>
        <dbReference type="ARBA" id="ARBA00023163"/>
    </source>
</evidence>